<evidence type="ECO:0000313" key="2">
    <source>
        <dbReference type="Proteomes" id="UP001215598"/>
    </source>
</evidence>
<comment type="caution">
    <text evidence="1">The sequence shown here is derived from an EMBL/GenBank/DDBJ whole genome shotgun (WGS) entry which is preliminary data.</text>
</comment>
<protein>
    <submittedName>
        <fullName evidence="1">Uncharacterized protein</fullName>
    </submittedName>
</protein>
<sequence length="208" mass="23676">MASLPSLDLKMANLRCGTNMLVWNVMLHSRTRDLTPDWAGSSSSLPDAYPRCFSKYITSFRGHLRSLRLQHASKTQIGESYYYSYYDHLALSTLVHFNIHNCDVAVDPPLQQLLARIARHSRLESLTLGVSTSVYHPLDRFAELLAMYAPHFATFQEIQFIVDGCLEYFDGSAPRAREHFEPVLLAVIPGRPNRRIFCVDGEDPEDDL</sequence>
<dbReference type="Proteomes" id="UP001215598">
    <property type="component" value="Unassembled WGS sequence"/>
</dbReference>
<dbReference type="EMBL" id="JARKIB010000057">
    <property type="protein sequence ID" value="KAJ7752920.1"/>
    <property type="molecule type" value="Genomic_DNA"/>
</dbReference>
<proteinExistence type="predicted"/>
<reference evidence="1" key="1">
    <citation type="submission" date="2023-03" db="EMBL/GenBank/DDBJ databases">
        <title>Massive genome expansion in bonnet fungi (Mycena s.s.) driven by repeated elements and novel gene families across ecological guilds.</title>
        <authorList>
            <consortium name="Lawrence Berkeley National Laboratory"/>
            <person name="Harder C.B."/>
            <person name="Miyauchi S."/>
            <person name="Viragh M."/>
            <person name="Kuo A."/>
            <person name="Thoen E."/>
            <person name="Andreopoulos B."/>
            <person name="Lu D."/>
            <person name="Skrede I."/>
            <person name="Drula E."/>
            <person name="Henrissat B."/>
            <person name="Morin E."/>
            <person name="Kohler A."/>
            <person name="Barry K."/>
            <person name="LaButti K."/>
            <person name="Morin E."/>
            <person name="Salamov A."/>
            <person name="Lipzen A."/>
            <person name="Mereny Z."/>
            <person name="Hegedus B."/>
            <person name="Baldrian P."/>
            <person name="Stursova M."/>
            <person name="Weitz H."/>
            <person name="Taylor A."/>
            <person name="Grigoriev I.V."/>
            <person name="Nagy L.G."/>
            <person name="Martin F."/>
            <person name="Kauserud H."/>
        </authorList>
    </citation>
    <scope>NUCLEOTIDE SEQUENCE</scope>
    <source>
        <strain evidence="1">CBHHK182m</strain>
    </source>
</reference>
<evidence type="ECO:0000313" key="1">
    <source>
        <dbReference type="EMBL" id="KAJ7752920.1"/>
    </source>
</evidence>
<organism evidence="1 2">
    <name type="scientific">Mycena metata</name>
    <dbReference type="NCBI Taxonomy" id="1033252"/>
    <lineage>
        <taxon>Eukaryota</taxon>
        <taxon>Fungi</taxon>
        <taxon>Dikarya</taxon>
        <taxon>Basidiomycota</taxon>
        <taxon>Agaricomycotina</taxon>
        <taxon>Agaricomycetes</taxon>
        <taxon>Agaricomycetidae</taxon>
        <taxon>Agaricales</taxon>
        <taxon>Marasmiineae</taxon>
        <taxon>Mycenaceae</taxon>
        <taxon>Mycena</taxon>
    </lineage>
</organism>
<accession>A0AAD7NAT4</accession>
<gene>
    <name evidence="1" type="ORF">B0H16DRAFT_1836025</name>
</gene>
<name>A0AAD7NAT4_9AGAR</name>
<keyword evidence="2" id="KW-1185">Reference proteome</keyword>
<dbReference type="AlphaFoldDB" id="A0AAD7NAT4"/>